<evidence type="ECO:0000259" key="7">
    <source>
        <dbReference type="Pfam" id="PF01432"/>
    </source>
</evidence>
<dbReference type="InterPro" id="IPR045090">
    <property type="entry name" value="Pept_M3A_M3B"/>
</dbReference>
<dbReference type="NCBIfam" id="TIGR02289">
    <property type="entry name" value="M3_not_pepF"/>
    <property type="match status" value="1"/>
</dbReference>
<comment type="cofactor">
    <cofactor evidence="6">
        <name>Zn(2+)</name>
        <dbReference type="ChEBI" id="CHEBI:29105"/>
    </cofactor>
    <text evidence="6">Binds 1 zinc ion.</text>
</comment>
<dbReference type="Gene3D" id="1.10.1370.30">
    <property type="match status" value="1"/>
</dbReference>
<proteinExistence type="inferred from homology"/>
<sequence length="565" mass="65331">MKFSDYTYTRPDFDSVKADYTRLTDRLATAATADEAKAVVSEVNKLSASVDTQMTLCSIRHSIDTTDSFYEAETDYWNEHGPLYQELATNYYKALVDSPFRTELAEILPETFFKSAENQLKIFSPEIIPLLQKENDLVNQYEKLIASAEIPFQDGVYNLTQMGPFAQSTDRATRKAASETTTGFFVENEHQFDSIYDQLVKTRDQIAKTLGFKDYVEYGYYNMNRFDYNRDMVKTYREEIKKHVVPLVESLYQRQAERIQVPSLKHYDAALEFLDGNAVPQGDPDFIINHGIKMYHELSPETGEFIDFMVEHDLLDLVAKKGKRAGGYCTYLPDFKSPFIFSNFNGTSADIDVLTHEAGHAFQVYQSRWIENPESIWPTYETCEIHSMSMEFITWPWMDGFFGPQVDKYKFSHLAGTLYFLPYGVLVDHYQHEVYENPDMTPAERKATWRRLEKEYLPYKDYSESADLDRGIFWFRQGHIYASPFYYIDYTLAQVCALQFWKRTQVDHDETAWSDYLAICQAGGTKSFLQMVALANLNSPFKEGALESTVQAASDYLNSIDDKAL</sequence>
<comment type="similarity">
    <text evidence="6">Belongs to the peptidase M3 family.</text>
</comment>
<evidence type="ECO:0000313" key="9">
    <source>
        <dbReference type="Proteomes" id="UP001223079"/>
    </source>
</evidence>
<evidence type="ECO:0000313" key="8">
    <source>
        <dbReference type="EMBL" id="MDQ0221601.1"/>
    </source>
</evidence>
<keyword evidence="9" id="KW-1185">Reference proteome</keyword>
<keyword evidence="4 6" id="KW-0862">Zinc</keyword>
<keyword evidence="1 6" id="KW-0645">Protease</keyword>
<reference evidence="8 9" key="1">
    <citation type="submission" date="2023-07" db="EMBL/GenBank/DDBJ databases">
        <title>Genomic Encyclopedia of Type Strains, Phase IV (KMG-IV): sequencing the most valuable type-strain genomes for metagenomic binning, comparative biology and taxonomic classification.</title>
        <authorList>
            <person name="Goeker M."/>
        </authorList>
    </citation>
    <scope>NUCLEOTIDE SEQUENCE [LARGE SCALE GENOMIC DNA]</scope>
    <source>
        <strain evidence="8 9">DSM 105143</strain>
    </source>
</reference>
<evidence type="ECO:0000256" key="5">
    <source>
        <dbReference type="ARBA" id="ARBA00023049"/>
    </source>
</evidence>
<keyword evidence="2 6" id="KW-0479">Metal-binding</keyword>
<comment type="caution">
    <text evidence="8">The sequence shown here is derived from an EMBL/GenBank/DDBJ whole genome shotgun (WGS) entry which is preliminary data.</text>
</comment>
<accession>A0ABT9YPS5</accession>
<evidence type="ECO:0000256" key="4">
    <source>
        <dbReference type="ARBA" id="ARBA00022833"/>
    </source>
</evidence>
<dbReference type="RefSeq" id="WP_307120839.1">
    <property type="nucleotide sequence ID" value="NZ_JAUSTM010000001.1"/>
</dbReference>
<evidence type="ECO:0000256" key="2">
    <source>
        <dbReference type="ARBA" id="ARBA00022723"/>
    </source>
</evidence>
<organism evidence="8 9">
    <name type="scientific">Streptococcus moroccensis</name>
    <dbReference type="NCBI Taxonomy" id="1451356"/>
    <lineage>
        <taxon>Bacteria</taxon>
        <taxon>Bacillati</taxon>
        <taxon>Bacillota</taxon>
        <taxon>Bacilli</taxon>
        <taxon>Lactobacillales</taxon>
        <taxon>Streptococcaceae</taxon>
        <taxon>Streptococcus</taxon>
    </lineage>
</organism>
<dbReference type="SUPFAM" id="SSF55486">
    <property type="entry name" value="Metalloproteases ('zincins'), catalytic domain"/>
    <property type="match status" value="1"/>
</dbReference>
<feature type="domain" description="Peptidase M3A/M3B catalytic" evidence="7">
    <location>
        <begin position="166"/>
        <end position="548"/>
    </location>
</feature>
<evidence type="ECO:0000256" key="3">
    <source>
        <dbReference type="ARBA" id="ARBA00022801"/>
    </source>
</evidence>
<dbReference type="Proteomes" id="UP001223079">
    <property type="component" value="Unassembled WGS sequence"/>
</dbReference>
<dbReference type="Pfam" id="PF01432">
    <property type="entry name" value="Peptidase_M3"/>
    <property type="match status" value="1"/>
</dbReference>
<protein>
    <submittedName>
        <fullName evidence="8">M3 family oligoendopeptidase</fullName>
    </submittedName>
</protein>
<name>A0ABT9YPS5_9STRE</name>
<dbReference type="InterPro" id="IPR001567">
    <property type="entry name" value="Pept_M3A_M3B_dom"/>
</dbReference>
<evidence type="ECO:0000256" key="6">
    <source>
        <dbReference type="RuleBase" id="RU003435"/>
    </source>
</evidence>
<evidence type="ECO:0000256" key="1">
    <source>
        <dbReference type="ARBA" id="ARBA00022670"/>
    </source>
</evidence>
<dbReference type="PANTHER" id="PTHR11804:SF28">
    <property type="entry name" value="OLIGOENDOPEPTIDASE F"/>
    <property type="match status" value="1"/>
</dbReference>
<dbReference type="CDD" id="cd09606">
    <property type="entry name" value="M3B_PepF"/>
    <property type="match status" value="1"/>
</dbReference>
<keyword evidence="3 6" id="KW-0378">Hydrolase</keyword>
<dbReference type="InterPro" id="IPR011976">
    <property type="entry name" value="Pept_M3B_oligopep-rel"/>
</dbReference>
<dbReference type="EMBL" id="JAUSTM010000001">
    <property type="protein sequence ID" value="MDQ0221601.1"/>
    <property type="molecule type" value="Genomic_DNA"/>
</dbReference>
<gene>
    <name evidence="8" type="ORF">J2S23_000132</name>
</gene>
<keyword evidence="5 6" id="KW-0482">Metalloprotease</keyword>
<dbReference type="PANTHER" id="PTHR11804">
    <property type="entry name" value="PROTEASE M3 THIMET OLIGOPEPTIDASE-RELATED"/>
    <property type="match status" value="1"/>
</dbReference>